<accession>A0ABR7RHP9</accession>
<protein>
    <submittedName>
        <fullName evidence="5">VacJ family lipoprotein</fullName>
    </submittedName>
</protein>
<keyword evidence="6" id="KW-1185">Reference proteome</keyword>
<dbReference type="EMBL" id="JACTVA010000004">
    <property type="protein sequence ID" value="MBC9206057.1"/>
    <property type="molecule type" value="Genomic_DNA"/>
</dbReference>
<evidence type="ECO:0000256" key="1">
    <source>
        <dbReference type="ARBA" id="ARBA00010634"/>
    </source>
</evidence>
<feature type="compositionally biased region" description="Low complexity" evidence="3">
    <location>
        <begin position="253"/>
        <end position="276"/>
    </location>
</feature>
<dbReference type="PRINTS" id="PR01805">
    <property type="entry name" value="VACJLIPOPROT"/>
</dbReference>
<evidence type="ECO:0000256" key="4">
    <source>
        <dbReference type="SAM" id="SignalP"/>
    </source>
</evidence>
<dbReference type="PANTHER" id="PTHR30035">
    <property type="entry name" value="LIPOPROTEIN VACJ-RELATED"/>
    <property type="match status" value="1"/>
</dbReference>
<evidence type="ECO:0000256" key="2">
    <source>
        <dbReference type="ARBA" id="ARBA00022729"/>
    </source>
</evidence>
<name>A0ABR7RHP9_9PROT</name>
<feature type="chain" id="PRO_5045361058" evidence="4">
    <location>
        <begin position="22"/>
        <end position="276"/>
    </location>
</feature>
<dbReference type="Pfam" id="PF04333">
    <property type="entry name" value="MlaA"/>
    <property type="match status" value="1"/>
</dbReference>
<dbReference type="PROSITE" id="PS51257">
    <property type="entry name" value="PROKAR_LIPOPROTEIN"/>
    <property type="match status" value="1"/>
</dbReference>
<reference evidence="5 6" key="1">
    <citation type="journal article" date="2013" name="Int. J. Syst. Evol. Microbiol.">
        <title>Roseomonas aerophila sp. nov., isolated from air.</title>
        <authorList>
            <person name="Kim S.J."/>
            <person name="Weon H.Y."/>
            <person name="Ahn J.H."/>
            <person name="Hong S.B."/>
            <person name="Seok S.J."/>
            <person name="Whang K.S."/>
            <person name="Kwon S.W."/>
        </authorList>
    </citation>
    <scope>NUCLEOTIDE SEQUENCE [LARGE SCALE GENOMIC DNA]</scope>
    <source>
        <strain evidence="5 6">NBRC 108923</strain>
    </source>
</reference>
<organism evidence="5 6">
    <name type="scientific">Teichococcus aerophilus</name>
    <dbReference type="NCBI Taxonomy" id="1224513"/>
    <lineage>
        <taxon>Bacteria</taxon>
        <taxon>Pseudomonadati</taxon>
        <taxon>Pseudomonadota</taxon>
        <taxon>Alphaproteobacteria</taxon>
        <taxon>Acetobacterales</taxon>
        <taxon>Roseomonadaceae</taxon>
        <taxon>Roseomonas</taxon>
    </lineage>
</organism>
<keyword evidence="2 4" id="KW-0732">Signal</keyword>
<evidence type="ECO:0000313" key="6">
    <source>
        <dbReference type="Proteomes" id="UP000626026"/>
    </source>
</evidence>
<keyword evidence="5" id="KW-0449">Lipoprotein</keyword>
<dbReference type="RefSeq" id="WP_187783222.1">
    <property type="nucleotide sequence ID" value="NZ_JACTVA010000004.1"/>
</dbReference>
<comment type="similarity">
    <text evidence="1">Belongs to the MlaA family.</text>
</comment>
<dbReference type="PANTHER" id="PTHR30035:SF3">
    <property type="entry name" value="INTERMEMBRANE PHOSPHOLIPID TRANSPORT SYSTEM LIPOPROTEIN MLAA"/>
    <property type="match status" value="1"/>
</dbReference>
<feature type="signal peptide" evidence="4">
    <location>
        <begin position="1"/>
        <end position="21"/>
    </location>
</feature>
<evidence type="ECO:0000256" key="3">
    <source>
        <dbReference type="SAM" id="MobiDB-lite"/>
    </source>
</evidence>
<feature type="region of interest" description="Disordered" evidence="3">
    <location>
        <begin position="242"/>
        <end position="276"/>
    </location>
</feature>
<proteinExistence type="inferred from homology"/>
<dbReference type="Proteomes" id="UP000626026">
    <property type="component" value="Unassembled WGS sequence"/>
</dbReference>
<gene>
    <name evidence="5" type="ORF">IBL26_04360</name>
</gene>
<comment type="caution">
    <text evidence="5">The sequence shown here is derived from an EMBL/GenBank/DDBJ whole genome shotgun (WGS) entry which is preliminary data.</text>
</comment>
<dbReference type="InterPro" id="IPR007428">
    <property type="entry name" value="MlaA"/>
</dbReference>
<sequence length="276" mass="29189">MLSLRRSSLLLAGLLVVSACATRPPADEPEAVAEFEQTNDPLEPFNRTMFAVHNGIDTVVLRPAAKVYETVLPQPVRTGVGNVLSNLRSPVVAVNDLLQGNPDRLLVTVGRFMINTTFGLGGIFDVAGATGMPGHSEDFGQTLATWGVGEGPYLFIPVLGPNNPRDLVGRGADVAADPLTWILANNGNTAENLGYARLGLTILDARANLLDTVDAVNETSLDPYATFRSAYRQNRNQQIRNAGELPSTAGPLARRAQPGNAAAAEPDAGTGALQPR</sequence>
<evidence type="ECO:0000313" key="5">
    <source>
        <dbReference type="EMBL" id="MBC9206057.1"/>
    </source>
</evidence>